<sequence>MIISSRMERRLSIAATALLTAAIFVMPIKTRTFNDARTNPANYTRLADATPVKMLLGK</sequence>
<accession>A0A368YL79</accession>
<comment type="caution">
    <text evidence="1">The sequence shown here is derived from an EMBL/GenBank/DDBJ whole genome shotgun (WGS) entry which is preliminary data.</text>
</comment>
<name>A0A368YL79_9HYPH</name>
<dbReference type="EMBL" id="QPJM01000012">
    <property type="protein sequence ID" value="RCW80982.1"/>
    <property type="molecule type" value="Genomic_DNA"/>
</dbReference>
<keyword evidence="2" id="KW-1185">Reference proteome</keyword>
<reference evidence="1 2" key="1">
    <citation type="submission" date="2018-07" db="EMBL/GenBank/DDBJ databases">
        <title>Genomic Encyclopedia of Type Strains, Phase III (KMG-III): the genomes of soil and plant-associated and newly described type strains.</title>
        <authorList>
            <person name="Whitman W."/>
        </authorList>
    </citation>
    <scope>NUCLEOTIDE SEQUENCE [LARGE SCALE GENOMIC DNA]</scope>
    <source>
        <strain evidence="1 2">31-25a</strain>
    </source>
</reference>
<dbReference type="AlphaFoldDB" id="A0A368YL79"/>
<dbReference type="RefSeq" id="WP_181872523.1">
    <property type="nucleotide sequence ID" value="NZ_QPJM01000012.1"/>
</dbReference>
<evidence type="ECO:0000313" key="1">
    <source>
        <dbReference type="EMBL" id="RCW80982.1"/>
    </source>
</evidence>
<evidence type="ECO:0000313" key="2">
    <source>
        <dbReference type="Proteomes" id="UP000253324"/>
    </source>
</evidence>
<organism evidence="1 2">
    <name type="scientific">Phyllobacterium bourgognense</name>
    <dbReference type="NCBI Taxonomy" id="314236"/>
    <lineage>
        <taxon>Bacteria</taxon>
        <taxon>Pseudomonadati</taxon>
        <taxon>Pseudomonadota</taxon>
        <taxon>Alphaproteobacteria</taxon>
        <taxon>Hyphomicrobiales</taxon>
        <taxon>Phyllobacteriaceae</taxon>
        <taxon>Phyllobacterium</taxon>
    </lineage>
</organism>
<dbReference type="Proteomes" id="UP000253324">
    <property type="component" value="Unassembled WGS sequence"/>
</dbReference>
<proteinExistence type="predicted"/>
<gene>
    <name evidence="1" type="ORF">C7476_112139</name>
</gene>
<protein>
    <submittedName>
        <fullName evidence="1">Uncharacterized protein</fullName>
    </submittedName>
</protein>